<comment type="caution">
    <text evidence="2">The sequence shown here is derived from an EMBL/GenBank/DDBJ whole genome shotgun (WGS) entry which is preliminary data.</text>
</comment>
<gene>
    <name evidence="2" type="ORF">PACLA_8A026248</name>
</gene>
<organism evidence="2 3">
    <name type="scientific">Paramuricea clavata</name>
    <name type="common">Red gorgonian</name>
    <name type="synonym">Violescent sea-whip</name>
    <dbReference type="NCBI Taxonomy" id="317549"/>
    <lineage>
        <taxon>Eukaryota</taxon>
        <taxon>Metazoa</taxon>
        <taxon>Cnidaria</taxon>
        <taxon>Anthozoa</taxon>
        <taxon>Octocorallia</taxon>
        <taxon>Malacalcyonacea</taxon>
        <taxon>Plexauridae</taxon>
        <taxon>Paramuricea</taxon>
    </lineage>
</organism>
<reference evidence="2" key="1">
    <citation type="submission" date="2020-04" db="EMBL/GenBank/DDBJ databases">
        <authorList>
            <person name="Alioto T."/>
            <person name="Alioto T."/>
            <person name="Gomez Garrido J."/>
        </authorList>
    </citation>
    <scope>NUCLEOTIDE SEQUENCE</scope>
    <source>
        <strain evidence="2">A484AB</strain>
    </source>
</reference>
<evidence type="ECO:0000256" key="1">
    <source>
        <dbReference type="SAM" id="MobiDB-lite"/>
    </source>
</evidence>
<dbReference type="Gene3D" id="4.10.60.10">
    <property type="entry name" value="Zinc finger, CCHC-type"/>
    <property type="match status" value="1"/>
</dbReference>
<feature type="region of interest" description="Disordered" evidence="1">
    <location>
        <begin position="1"/>
        <end position="21"/>
    </location>
</feature>
<evidence type="ECO:0000313" key="2">
    <source>
        <dbReference type="EMBL" id="CAB4027822.1"/>
    </source>
</evidence>
<dbReference type="EMBL" id="CACRXK020015038">
    <property type="protein sequence ID" value="CAB4027822.1"/>
    <property type="molecule type" value="Genomic_DNA"/>
</dbReference>
<dbReference type="AlphaFoldDB" id="A0A6S7KKN3"/>
<evidence type="ECO:0000313" key="3">
    <source>
        <dbReference type="Proteomes" id="UP001152795"/>
    </source>
</evidence>
<sequence>MAERNTQEFHPNTSASGFNEGTVSKIESKRNDEQVCYRCGGNYTAKTCRFKTAKCFKCTKTCHIASVCRSKTSKEVKPGATSKHGQAGRGNIQSLSLYDSNNDNVDSDELGIYSLYSGLCRRNKFVNYIKFACIHKTKVSSIRWRVNYTPRFTTSSSCFHLNELVTEALDIIGKLNKQ</sequence>
<protein>
    <submittedName>
        <fullName evidence="2">Transposon Ty3-I Gag-Pol poly</fullName>
    </submittedName>
</protein>
<feature type="non-terminal residue" evidence="2">
    <location>
        <position position="178"/>
    </location>
</feature>
<feature type="compositionally biased region" description="Polar residues" evidence="1">
    <location>
        <begin position="8"/>
        <end position="21"/>
    </location>
</feature>
<accession>A0A6S7KKN3</accession>
<proteinExistence type="predicted"/>
<dbReference type="Proteomes" id="UP001152795">
    <property type="component" value="Unassembled WGS sequence"/>
</dbReference>
<name>A0A6S7KKN3_PARCT</name>
<keyword evidence="3" id="KW-1185">Reference proteome</keyword>